<protein>
    <submittedName>
        <fullName evidence="2">Regulatory protein</fullName>
    </submittedName>
</protein>
<evidence type="ECO:0000313" key="3">
    <source>
        <dbReference type="Proteomes" id="UP000222366"/>
    </source>
</evidence>
<evidence type="ECO:0000256" key="1">
    <source>
        <dbReference type="SAM" id="MobiDB-lite"/>
    </source>
</evidence>
<dbReference type="GO" id="GO:0003677">
    <property type="term" value="F:DNA binding"/>
    <property type="evidence" value="ECO:0007669"/>
    <property type="project" value="InterPro"/>
</dbReference>
<name>A0A2D0KWE0_9GAMM</name>
<dbReference type="Gene3D" id="1.10.260.40">
    <property type="entry name" value="lambda repressor-like DNA-binding domains"/>
    <property type="match status" value="1"/>
</dbReference>
<sequence length="65" mass="7438">MSALEVMIKKAGGVPALTRILNIRDQAIRQWIKRIISHLQDTHRFTSKSGPTHDKQVKTMCPNRN</sequence>
<reference evidence="2 3" key="1">
    <citation type="journal article" date="2017" name="Nat. Microbiol.">
        <title>Natural product diversity associated with the nematode symbionts Photorhabdus and Xenorhabdus.</title>
        <authorList>
            <person name="Tobias N.J."/>
            <person name="Wolff H."/>
            <person name="Djahanschiri B."/>
            <person name="Grundmann F."/>
            <person name="Kronenwerth M."/>
            <person name="Shi Y.M."/>
            <person name="Simonyi S."/>
            <person name="Grun P."/>
            <person name="Shapiro-Ilan D."/>
            <person name="Pidot S.J."/>
            <person name="Stinear T.P."/>
            <person name="Ebersberger I."/>
            <person name="Bode H.B."/>
        </authorList>
    </citation>
    <scope>NUCLEOTIDE SEQUENCE [LARGE SCALE GENOMIC DNA]</scope>
    <source>
        <strain evidence="2 3">DSM 17904</strain>
    </source>
</reference>
<comment type="caution">
    <text evidence="2">The sequence shown here is derived from an EMBL/GenBank/DDBJ whole genome shotgun (WGS) entry which is preliminary data.</text>
</comment>
<proteinExistence type="predicted"/>
<dbReference type="AlphaFoldDB" id="A0A2D0KWE0"/>
<keyword evidence="3" id="KW-1185">Reference proteome</keyword>
<dbReference type="InterPro" id="IPR010982">
    <property type="entry name" value="Lambda_DNA-bd_dom_sf"/>
</dbReference>
<accession>A0A2D0KWE0</accession>
<organism evidence="2 3">
    <name type="scientific">Xenorhabdus stockiae</name>
    <dbReference type="NCBI Taxonomy" id="351614"/>
    <lineage>
        <taxon>Bacteria</taxon>
        <taxon>Pseudomonadati</taxon>
        <taxon>Pseudomonadota</taxon>
        <taxon>Gammaproteobacteria</taxon>
        <taxon>Enterobacterales</taxon>
        <taxon>Morganellaceae</taxon>
        <taxon>Xenorhabdus</taxon>
    </lineage>
</organism>
<evidence type="ECO:0000313" key="2">
    <source>
        <dbReference type="EMBL" id="PHM67733.1"/>
    </source>
</evidence>
<gene>
    <name evidence="2" type="ORF">Xsto_00022</name>
</gene>
<feature type="region of interest" description="Disordered" evidence="1">
    <location>
        <begin position="43"/>
        <end position="65"/>
    </location>
</feature>
<dbReference type="Proteomes" id="UP000222366">
    <property type="component" value="Unassembled WGS sequence"/>
</dbReference>
<dbReference type="EMBL" id="NJAJ01000001">
    <property type="protein sequence ID" value="PHM67733.1"/>
    <property type="molecule type" value="Genomic_DNA"/>
</dbReference>